<evidence type="ECO:0008006" key="3">
    <source>
        <dbReference type="Google" id="ProtNLM"/>
    </source>
</evidence>
<organism evidence="1 2">
    <name type="scientific">Kwoniella shivajii</name>
    <dbReference type="NCBI Taxonomy" id="564305"/>
    <lineage>
        <taxon>Eukaryota</taxon>
        <taxon>Fungi</taxon>
        <taxon>Dikarya</taxon>
        <taxon>Basidiomycota</taxon>
        <taxon>Agaricomycotina</taxon>
        <taxon>Tremellomycetes</taxon>
        <taxon>Tremellales</taxon>
        <taxon>Cryptococcaceae</taxon>
        <taxon>Kwoniella</taxon>
    </lineage>
</organism>
<proteinExistence type="predicted"/>
<protein>
    <recommendedName>
        <fullName evidence="3">HNH nuclease domain-containing protein</fullName>
    </recommendedName>
</protein>
<dbReference type="EMBL" id="CP141888">
    <property type="protein sequence ID" value="WRT68829.1"/>
    <property type="molecule type" value="Genomic_DNA"/>
</dbReference>
<evidence type="ECO:0000313" key="2">
    <source>
        <dbReference type="Proteomes" id="UP001329825"/>
    </source>
</evidence>
<dbReference type="Proteomes" id="UP001329825">
    <property type="component" value="Chromosome 8"/>
</dbReference>
<dbReference type="RefSeq" id="XP_062793568.1">
    <property type="nucleotide sequence ID" value="XM_062937517.1"/>
</dbReference>
<keyword evidence="2" id="KW-1185">Reference proteome</keyword>
<dbReference type="GeneID" id="87957939"/>
<gene>
    <name evidence="1" type="ORF">IL334_005809</name>
</gene>
<accession>A0ABZ1D465</accession>
<reference evidence="1 2" key="1">
    <citation type="submission" date="2024-01" db="EMBL/GenBank/DDBJ databases">
        <title>Comparative genomics of Cryptococcus and Kwoniella reveals pathogenesis evolution and contrasting modes of karyotype evolution via chromosome fusion or intercentromeric recombination.</title>
        <authorList>
            <person name="Coelho M.A."/>
            <person name="David-Palma M."/>
            <person name="Shea T."/>
            <person name="Bowers K."/>
            <person name="McGinley-Smith S."/>
            <person name="Mohammad A.W."/>
            <person name="Gnirke A."/>
            <person name="Yurkov A.M."/>
            <person name="Nowrousian M."/>
            <person name="Sun S."/>
            <person name="Cuomo C.A."/>
            <person name="Heitman J."/>
        </authorList>
    </citation>
    <scope>NUCLEOTIDE SEQUENCE [LARGE SCALE GENOMIC DNA]</scope>
    <source>
        <strain evidence="1">CBS 11374</strain>
    </source>
</reference>
<evidence type="ECO:0000313" key="1">
    <source>
        <dbReference type="EMBL" id="WRT68829.1"/>
    </source>
</evidence>
<sequence>MSNKVSFGDICDFIDLEEDPLPLLNNDQNYVAIVNGQGELAGIESVEDKKSRESRVKRIAQEIEVLLKYRFHWEDDVPLGFKPSKGKFKWSWDKSWAFYYERFVRLKEHCNRNFELEDNVAPMTLWLTHLWFTAKHAGRCHVLGVTLRIAPKNPARVSFGKRRHHLTMSTGWSNAVPQALADFDEAQANIVPESWAANLLRGNKPREHIEEVVKRWAGLRLADGYGGQLTGDFTGLRMDDNVVPVVSAPNPEVSSVVDKHTPPAESAQLTLEVDTDAKAREELLQELLLLGNLFSIKPEPGDIRELLTKAISTRPGSTVWQNLLQAAMSATSQPYDPNLWAVEGQDN</sequence>
<name>A0ABZ1D465_9TREE</name>